<keyword evidence="1" id="KW-0732">Signal</keyword>
<dbReference type="RefSeq" id="WP_311622598.1">
    <property type="nucleotide sequence ID" value="NZ_JAVRFE010000005.1"/>
</dbReference>
<evidence type="ECO:0008006" key="4">
    <source>
        <dbReference type="Google" id="ProtNLM"/>
    </source>
</evidence>
<feature type="chain" id="PRO_5045331702" description="DUF4189 domain-containing protein" evidence="1">
    <location>
        <begin position="27"/>
        <end position="138"/>
    </location>
</feature>
<protein>
    <recommendedName>
        <fullName evidence="4">DUF4189 domain-containing protein</fullName>
    </recommendedName>
</protein>
<keyword evidence="3" id="KW-1185">Reference proteome</keyword>
<proteinExistence type="predicted"/>
<organism evidence="2 3">
    <name type="scientific">Streptomyces mooreae</name>
    <dbReference type="NCBI Taxonomy" id="3075523"/>
    <lineage>
        <taxon>Bacteria</taxon>
        <taxon>Bacillati</taxon>
        <taxon>Actinomycetota</taxon>
        <taxon>Actinomycetes</taxon>
        <taxon>Kitasatosporales</taxon>
        <taxon>Streptomycetaceae</taxon>
        <taxon>Streptomyces</taxon>
    </lineage>
</organism>
<dbReference type="PROSITE" id="PS51257">
    <property type="entry name" value="PROKAR_LIPOPROTEIN"/>
    <property type="match status" value="1"/>
</dbReference>
<evidence type="ECO:0000313" key="3">
    <source>
        <dbReference type="Proteomes" id="UP001180551"/>
    </source>
</evidence>
<feature type="signal peptide" evidence="1">
    <location>
        <begin position="1"/>
        <end position="26"/>
    </location>
</feature>
<reference evidence="2" key="1">
    <citation type="submission" date="2024-05" db="EMBL/GenBank/DDBJ databases">
        <title>30 novel species of actinomycetes from the DSMZ collection.</title>
        <authorList>
            <person name="Nouioui I."/>
        </authorList>
    </citation>
    <scope>NUCLEOTIDE SEQUENCE</scope>
    <source>
        <strain evidence="2">DSM 41527</strain>
    </source>
</reference>
<dbReference type="EMBL" id="JAVRFE010000005">
    <property type="protein sequence ID" value="MDT0455197.1"/>
    <property type="molecule type" value="Genomic_DNA"/>
</dbReference>
<evidence type="ECO:0000313" key="2">
    <source>
        <dbReference type="EMBL" id="MDT0455197.1"/>
    </source>
</evidence>
<evidence type="ECO:0000256" key="1">
    <source>
        <dbReference type="SAM" id="SignalP"/>
    </source>
</evidence>
<dbReference type="Proteomes" id="UP001180551">
    <property type="component" value="Unassembled WGS sequence"/>
</dbReference>
<accession>A0ABU2T277</accession>
<name>A0ABU2T277_9ACTN</name>
<gene>
    <name evidence="2" type="ORF">RM550_05510</name>
</gene>
<sequence>MRKTTGLLSVLVLGAAVAGPVASAHAAPAAAASCHSLVVKANSANGKALSADGAHSYKKAIGYNQATQKYAVQGQGACRHARHAEEIRDALRGAQQGARRAELNNKRAYYEHDPRAGRAAFNDEEDVKVRMRNALRHV</sequence>
<comment type="caution">
    <text evidence="2">The sequence shown here is derived from an EMBL/GenBank/DDBJ whole genome shotgun (WGS) entry which is preliminary data.</text>
</comment>